<organism evidence="11">
    <name type="scientific">Pseudomonas solani</name>
    <dbReference type="NCBI Taxonomy" id="2731552"/>
    <lineage>
        <taxon>Bacteria</taxon>
        <taxon>Pseudomonadati</taxon>
        <taxon>Pseudomonadota</taxon>
        <taxon>Gammaproteobacteria</taxon>
        <taxon>Pseudomonadales</taxon>
        <taxon>Pseudomonadaceae</taxon>
        <taxon>Pseudomonas</taxon>
    </lineage>
</organism>
<evidence type="ECO:0000256" key="7">
    <source>
        <dbReference type="ARBA" id="ARBA00023277"/>
    </source>
</evidence>
<dbReference type="Gene3D" id="3.20.20.80">
    <property type="entry name" value="Glycosidases"/>
    <property type="match status" value="1"/>
</dbReference>
<dbReference type="InterPro" id="IPR017853">
    <property type="entry name" value="GH"/>
</dbReference>
<evidence type="ECO:0000256" key="6">
    <source>
        <dbReference type="ARBA" id="ARBA00022679"/>
    </source>
</evidence>
<accession>A0AAU7XU91</accession>
<protein>
    <recommendedName>
        <fullName evidence="4 10">4-alpha-glucanotransferase</fullName>
        <ecNumber evidence="3 10">2.4.1.25</ecNumber>
    </recommendedName>
    <alternativeName>
        <fullName evidence="8 10">Amylomaltase</fullName>
    </alternativeName>
    <alternativeName>
        <fullName evidence="9 10">Disproportionating enzyme</fullName>
    </alternativeName>
</protein>
<dbReference type="RefSeq" id="WP_350446191.1">
    <property type="nucleotide sequence ID" value="NZ_CP158373.1"/>
</dbReference>
<evidence type="ECO:0000256" key="9">
    <source>
        <dbReference type="ARBA" id="ARBA00031501"/>
    </source>
</evidence>
<evidence type="ECO:0000256" key="2">
    <source>
        <dbReference type="ARBA" id="ARBA00005684"/>
    </source>
</evidence>
<keyword evidence="7 10" id="KW-0119">Carbohydrate metabolism</keyword>
<dbReference type="NCBIfam" id="TIGR00217">
    <property type="entry name" value="malQ"/>
    <property type="match status" value="1"/>
</dbReference>
<evidence type="ECO:0000256" key="8">
    <source>
        <dbReference type="ARBA" id="ARBA00031423"/>
    </source>
</evidence>
<dbReference type="InterPro" id="IPR003385">
    <property type="entry name" value="Glyco_hydro_77"/>
</dbReference>
<comment type="similarity">
    <text evidence="2 10">Belongs to the disproportionating enzyme family.</text>
</comment>
<evidence type="ECO:0000313" key="11">
    <source>
        <dbReference type="EMBL" id="XBY61506.1"/>
    </source>
</evidence>
<evidence type="ECO:0000256" key="4">
    <source>
        <dbReference type="ARBA" id="ARBA00020295"/>
    </source>
</evidence>
<sequence length="694" mass="75738">MSDALLAELAGAAGLSIHWTDADGRPQQVAPEAQRALLEALGYPAQSEQQLHAALAHLEQQRSQAALAPLLTLDQGQPLSLARHFAAGTPFQLQLEDGARIDARLDHEGRLPAIAACGYQRLLIGDQALTLAVAPPACQSVAQFSDHQRRHIWGLTAQLYSLRRPGDGGLGDTQALEELARSAAAKGADAIALSPVHAMFSANSYNYSPYSPSSRLLFNVLHAAPGCILGERALQEAISASGLGAELARLEAEPLIDWPAVAASRQAILRQLFAGFAGPENAFSADFASFRQHGGDALLQHCRFEALHGFMSRSGLPIDWRVWPEQYRDPHHEAVQRFAAEHEQEVTFHAFCQWLVARGLDRVQSAARGAGMKIGLIADLAVGADGAGSQAWARQAELLPAVTVGAPPDILNRSGQSWGVSAFSPEGLQRHGYRAFIEMLQANLAHAGGIRIDHVMGLKRLWVLPQGAPPEAGAYLNYPLQDLLRLLSLESFRHRALVIGEDLGTVPAGLREELAQRMILGMRVLLFEQSDGRFLPPHSWPRDALATTTTHDLPSMRGWLLGRDIEWREITGQRSAEHSHSDRETRAREKLALTTALYASDQSQALQGERDNDEQLDACIGFIGRTPAPLVLLPLEDVMGSDEQPNLPGPGDHHPNWRRRWAEPAATMLDGPAAERRLHRLDEARRQVEDQGHE</sequence>
<dbReference type="GO" id="GO:0004134">
    <property type="term" value="F:4-alpha-glucanotransferase activity"/>
    <property type="evidence" value="ECO:0007669"/>
    <property type="project" value="UniProtKB-EC"/>
</dbReference>
<evidence type="ECO:0000256" key="5">
    <source>
        <dbReference type="ARBA" id="ARBA00022676"/>
    </source>
</evidence>
<evidence type="ECO:0000256" key="1">
    <source>
        <dbReference type="ARBA" id="ARBA00000439"/>
    </source>
</evidence>
<reference evidence="11" key="1">
    <citation type="submission" date="2023-08" db="EMBL/GenBank/DDBJ databases">
        <title>Increased levels of nutrients transform a symbiont into a lethal pathobiont.</title>
        <authorList>
            <person name="Lachnit T."/>
            <person name="Ulrich L."/>
            <person name="Willmer F.M."/>
            <person name="Hasenbein T."/>
            <person name="Steiner L.X."/>
            <person name="Wolters M."/>
            <person name="Herbst E.M."/>
            <person name="Deines P."/>
        </authorList>
    </citation>
    <scope>NUCLEOTIDE SEQUENCE</scope>
    <source>
        <strain evidence="11">T3</strain>
    </source>
</reference>
<comment type="catalytic activity">
    <reaction evidence="1 10">
        <text>Transfers a segment of a (1-&gt;4)-alpha-D-glucan to a new position in an acceptor, which may be glucose or a (1-&gt;4)-alpha-D-glucan.</text>
        <dbReference type="EC" id="2.4.1.25"/>
    </reaction>
</comment>
<gene>
    <name evidence="11" type="primary">malQ</name>
    <name evidence="11" type="ORF">ABS648_16190</name>
</gene>
<keyword evidence="5 10" id="KW-0328">Glycosyltransferase</keyword>
<dbReference type="PANTHER" id="PTHR32438">
    <property type="entry name" value="4-ALPHA-GLUCANOTRANSFERASE DPE1, CHLOROPLASTIC/AMYLOPLASTIC"/>
    <property type="match status" value="1"/>
</dbReference>
<dbReference type="GO" id="GO:0005975">
    <property type="term" value="P:carbohydrate metabolic process"/>
    <property type="evidence" value="ECO:0007669"/>
    <property type="project" value="InterPro"/>
</dbReference>
<dbReference type="EMBL" id="CP158373">
    <property type="protein sequence ID" value="XBY61506.1"/>
    <property type="molecule type" value="Genomic_DNA"/>
</dbReference>
<proteinExistence type="inferred from homology"/>
<dbReference type="SUPFAM" id="SSF51445">
    <property type="entry name" value="(Trans)glycosidases"/>
    <property type="match status" value="1"/>
</dbReference>
<dbReference type="Pfam" id="PF02446">
    <property type="entry name" value="Glyco_hydro_77"/>
    <property type="match status" value="1"/>
</dbReference>
<evidence type="ECO:0000256" key="10">
    <source>
        <dbReference type="RuleBase" id="RU361207"/>
    </source>
</evidence>
<dbReference type="EC" id="2.4.1.25" evidence="3 10"/>
<keyword evidence="6 10" id="KW-0808">Transferase</keyword>
<dbReference type="PANTHER" id="PTHR32438:SF5">
    <property type="entry name" value="4-ALPHA-GLUCANOTRANSFERASE DPE1, CHLOROPLASTIC_AMYLOPLASTIC"/>
    <property type="match status" value="1"/>
</dbReference>
<dbReference type="AlphaFoldDB" id="A0AAU7XU91"/>
<evidence type="ECO:0000256" key="3">
    <source>
        <dbReference type="ARBA" id="ARBA00012560"/>
    </source>
</evidence>
<name>A0AAU7XU91_9PSED</name>